<feature type="region of interest" description="Disordered" evidence="1">
    <location>
        <begin position="743"/>
        <end position="791"/>
    </location>
</feature>
<dbReference type="EMBL" id="CDMZ01000963">
    <property type="protein sequence ID" value="CEM24705.1"/>
    <property type="molecule type" value="Genomic_DNA"/>
</dbReference>
<organism evidence="3">
    <name type="scientific">Chromera velia CCMP2878</name>
    <dbReference type="NCBI Taxonomy" id="1169474"/>
    <lineage>
        <taxon>Eukaryota</taxon>
        <taxon>Sar</taxon>
        <taxon>Alveolata</taxon>
        <taxon>Colpodellida</taxon>
        <taxon>Chromeraceae</taxon>
        <taxon>Chromera</taxon>
    </lineage>
</organism>
<protein>
    <recommendedName>
        <fullName evidence="2">JmjC domain-containing protein</fullName>
    </recommendedName>
</protein>
<feature type="compositionally biased region" description="Low complexity" evidence="1">
    <location>
        <begin position="422"/>
        <end position="434"/>
    </location>
</feature>
<dbReference type="PANTHER" id="PTHR12461:SF105">
    <property type="entry name" value="HYPOXIA-INDUCIBLE FACTOR 1-ALPHA INHIBITOR"/>
    <property type="match status" value="1"/>
</dbReference>
<accession>A0A0G4G857</accession>
<feature type="region of interest" description="Disordered" evidence="1">
    <location>
        <begin position="806"/>
        <end position="908"/>
    </location>
</feature>
<feature type="region of interest" description="Disordered" evidence="1">
    <location>
        <begin position="124"/>
        <end position="174"/>
    </location>
</feature>
<feature type="compositionally biased region" description="Basic and acidic residues" evidence="1">
    <location>
        <begin position="436"/>
        <end position="448"/>
    </location>
</feature>
<dbReference type="AlphaFoldDB" id="A0A0G4G857"/>
<evidence type="ECO:0000259" key="2">
    <source>
        <dbReference type="PROSITE" id="PS51184"/>
    </source>
</evidence>
<dbReference type="VEuPathDB" id="CryptoDB:Cvel_20648"/>
<reference evidence="3" key="1">
    <citation type="submission" date="2014-11" db="EMBL/GenBank/DDBJ databases">
        <authorList>
            <person name="Otto D Thomas"/>
            <person name="Naeem Raeece"/>
        </authorList>
    </citation>
    <scope>NUCLEOTIDE SEQUENCE</scope>
</reference>
<dbReference type="Gene3D" id="2.60.120.650">
    <property type="entry name" value="Cupin"/>
    <property type="match status" value="1"/>
</dbReference>
<feature type="compositionally biased region" description="Polar residues" evidence="1">
    <location>
        <begin position="146"/>
        <end position="155"/>
    </location>
</feature>
<feature type="compositionally biased region" description="Acidic residues" evidence="1">
    <location>
        <begin position="664"/>
        <end position="678"/>
    </location>
</feature>
<feature type="region of interest" description="Disordered" evidence="1">
    <location>
        <begin position="571"/>
        <end position="694"/>
    </location>
</feature>
<feature type="compositionally biased region" description="Low complexity" evidence="1">
    <location>
        <begin position="608"/>
        <end position="617"/>
    </location>
</feature>
<dbReference type="InterPro" id="IPR041667">
    <property type="entry name" value="Cupin_8"/>
</dbReference>
<dbReference type="InterPro" id="IPR003347">
    <property type="entry name" value="JmjC_dom"/>
</dbReference>
<dbReference type="Pfam" id="PF13621">
    <property type="entry name" value="Cupin_8"/>
    <property type="match status" value="1"/>
</dbReference>
<feature type="region of interest" description="Disordered" evidence="1">
    <location>
        <begin position="1"/>
        <end position="36"/>
    </location>
</feature>
<feature type="compositionally biased region" description="Basic and acidic residues" evidence="1">
    <location>
        <begin position="162"/>
        <end position="174"/>
    </location>
</feature>
<feature type="region of interest" description="Disordered" evidence="1">
    <location>
        <begin position="412"/>
        <end position="457"/>
    </location>
</feature>
<dbReference type="PROSITE" id="PS51184">
    <property type="entry name" value="JMJC"/>
    <property type="match status" value="1"/>
</dbReference>
<proteinExistence type="predicted"/>
<feature type="compositionally biased region" description="Acidic residues" evidence="1">
    <location>
        <begin position="618"/>
        <end position="638"/>
    </location>
</feature>
<feature type="domain" description="JmjC" evidence="2">
    <location>
        <begin position="196"/>
        <end position="390"/>
    </location>
</feature>
<dbReference type="PANTHER" id="PTHR12461">
    <property type="entry name" value="HYPOXIA-INDUCIBLE FACTOR 1 ALPHA INHIBITOR-RELATED"/>
    <property type="match status" value="1"/>
</dbReference>
<name>A0A0G4G857_9ALVE</name>
<dbReference type="SUPFAM" id="SSF51197">
    <property type="entry name" value="Clavaminate synthase-like"/>
    <property type="match status" value="1"/>
</dbReference>
<sequence>MTKKTQKQKENQQGEQRGGGGKKKKKKTPPAQKEEGAYCTVWKLQDNAKEDSHVLFPLPNRLLESFLHPVSMGEFLSQFWKTKAVSVLGGGVRRVEPIADLLFGGNLKKLLENSPSQAIHVWMKPLSRQHPKDDKQKEETKADNHVSPSSSSTGCNALVNPENDHKTKDSETRIESFQADDNQALLCHRAGASLYFRAPETLHDLLIPSFASRLFTPPACRFADGQRRGEMETFVSREGHVTGWHFDFMENFTVQVSGTKRWRLGGPWSTSPSSSVSSSSFTTIGGGLKDMRVRNPLRGATPHYATLDVREQQTKVNRDASPLFEFDPTHSSQSFDDHAQVVDLGPGDVLYFPAGMWHKVEALSDSLSINISLVGGSWAEFWGDALRQRLQQSETLRSSMDIPAGPPATFAEVQKKKAKGESTSFSSSSSSSSFERPSRKGQQRECPGRHPSSSSKFVEVAERALEEMKRKVMSLHVRDLLPPALFFSSPSVSSASKTKKRTRRIRSLVRMRGRRGALGREKGRTEVLDTHAEREAEEALRLAGVPFETDELLSMRLTFVAVSSIAMVPLPTRRGGTKHASKTTTLLGGGGLYSDEEPDRDAPGCFASDFSSEPSESSSEDSSLEEEEEEEGEDEEGSEGGKGSEEGDEGEERETDAVLHHEGEEEEEEKEGEEDSVEVDGKGRQRIAAASGSGEDVLFPSFVLNWNWGNEDMASWHRVEVLCTSEDEFFLLKTVEELWQKERMGDKDQEGGPHCQEDLVEGRELGREEGDRNSEARRRTQQQKKRAEREKGFSVLELQQLWQKKKMAQGRARERDLPPNAAEGNLNGKEMKAEEHPSVSSFRASKRKKRDGDTSTTFLGNVDGKKERVDGAEASLSREIKKQKKNIVEENGRTEGDSGEVRIEDPASSSVFPQTADVLVLRCIRIFLFHALVRRV</sequence>
<feature type="compositionally biased region" description="Basic and acidic residues" evidence="1">
    <location>
        <begin position="743"/>
        <end position="778"/>
    </location>
</feature>
<feature type="compositionally biased region" description="Basic and acidic residues" evidence="1">
    <location>
        <begin position="130"/>
        <end position="144"/>
    </location>
</feature>
<feature type="compositionally biased region" description="Basic and acidic residues" evidence="1">
    <location>
        <begin position="863"/>
        <end position="905"/>
    </location>
</feature>
<evidence type="ECO:0000256" key="1">
    <source>
        <dbReference type="SAM" id="MobiDB-lite"/>
    </source>
</evidence>
<evidence type="ECO:0000313" key="3">
    <source>
        <dbReference type="EMBL" id="CEM24705.1"/>
    </source>
</evidence>
<gene>
    <name evidence="3" type="ORF">Cvel_20648</name>
</gene>